<dbReference type="AlphaFoldDB" id="A0A3A5MLT7"/>
<dbReference type="EMBL" id="QZVS01000066">
    <property type="protein sequence ID" value="RJT89975.1"/>
    <property type="molecule type" value="Genomic_DNA"/>
</dbReference>
<organism evidence="1 2">
    <name type="scientific">Cryobacterium melibiosiphilum</name>
    <dbReference type="NCBI Taxonomy" id="995039"/>
    <lineage>
        <taxon>Bacteria</taxon>
        <taxon>Bacillati</taxon>
        <taxon>Actinomycetota</taxon>
        <taxon>Actinomycetes</taxon>
        <taxon>Micrococcales</taxon>
        <taxon>Microbacteriaceae</taxon>
        <taxon>Cryobacterium</taxon>
    </lineage>
</organism>
<dbReference type="Proteomes" id="UP000272015">
    <property type="component" value="Unassembled WGS sequence"/>
</dbReference>
<gene>
    <name evidence="1" type="ORF">D6T64_05125</name>
</gene>
<name>A0A3A5MLT7_9MICO</name>
<evidence type="ECO:0000313" key="2">
    <source>
        <dbReference type="Proteomes" id="UP000272015"/>
    </source>
</evidence>
<sequence length="63" mass="7305">MRPDQLEWVEAQRKELNQRRQGAGERLTDNTLIRVALDLLKQHQGELHGVTEDQLRKSLGLTD</sequence>
<keyword evidence="2" id="KW-1185">Reference proteome</keyword>
<comment type="caution">
    <text evidence="1">The sequence shown here is derived from an EMBL/GenBank/DDBJ whole genome shotgun (WGS) entry which is preliminary data.</text>
</comment>
<evidence type="ECO:0000313" key="1">
    <source>
        <dbReference type="EMBL" id="RJT89975.1"/>
    </source>
</evidence>
<dbReference type="OrthoDB" id="517099at2"/>
<proteinExistence type="predicted"/>
<reference evidence="1 2" key="1">
    <citation type="submission" date="2018-09" db="EMBL/GenBank/DDBJ databases">
        <title>Novel species of Cryobacterium.</title>
        <authorList>
            <person name="Liu Q."/>
            <person name="Xin Y.-H."/>
        </authorList>
    </citation>
    <scope>NUCLEOTIDE SEQUENCE [LARGE SCALE GENOMIC DNA]</scope>
    <source>
        <strain evidence="1 2">Hh39</strain>
    </source>
</reference>
<accession>A0A3A5MLT7</accession>
<protein>
    <submittedName>
        <fullName evidence="1">Uncharacterized protein</fullName>
    </submittedName>
</protein>